<keyword evidence="2" id="KW-0269">Exonuclease</keyword>
<dbReference type="Proteomes" id="UP001156690">
    <property type="component" value="Unassembled WGS sequence"/>
</dbReference>
<gene>
    <name evidence="2" type="ORF">GCM10007932_48390</name>
</gene>
<dbReference type="InterPro" id="IPR018707">
    <property type="entry name" value="LpxR"/>
</dbReference>
<dbReference type="EMBL" id="BSNX01000073">
    <property type="protein sequence ID" value="GLQ75477.1"/>
    <property type="molecule type" value="Genomic_DNA"/>
</dbReference>
<dbReference type="Pfam" id="PF09982">
    <property type="entry name" value="LpxR"/>
    <property type="match status" value="1"/>
</dbReference>
<proteinExistence type="predicted"/>
<evidence type="ECO:0000313" key="2">
    <source>
        <dbReference type="EMBL" id="GLQ75477.1"/>
    </source>
</evidence>
<protein>
    <submittedName>
        <fullName evidence="2">Exonuclease</fullName>
    </submittedName>
</protein>
<sequence>MNAVWVPIILLSLSSLTAQAKSHLSLTMDNDSLVRSDEDYSSGIQLGILSELDKNESSEQSHSLSTIGFGDNNARYYWNLNIGQKLWTPTDIESTTPKINERPYSGISFISGSLIARTTEKHQTLNVMLGTMGKNAQADSAQVFVHDLIGSARPQGWAYQIEEPWVYQLGYRQQNLLHRNSGYFENHESEVSWINRVALGNFRSEIGSGVMWRMGEALANTFGSAEIKYDNPAHRLHLDYGRSGWFVFTGLEARYRFNDITITGKRPPLVPLVSVTHLQSTAVLGALAHYKEVGVSLSYSLKTPDFKEDQAHFHANGSVSLFWIF</sequence>
<feature type="signal peptide" evidence="1">
    <location>
        <begin position="1"/>
        <end position="20"/>
    </location>
</feature>
<organism evidence="2 3">
    <name type="scientific">Vibrio penaeicida</name>
    <dbReference type="NCBI Taxonomy" id="104609"/>
    <lineage>
        <taxon>Bacteria</taxon>
        <taxon>Pseudomonadati</taxon>
        <taxon>Pseudomonadota</taxon>
        <taxon>Gammaproteobacteria</taxon>
        <taxon>Vibrionales</taxon>
        <taxon>Vibrionaceae</taxon>
        <taxon>Vibrio</taxon>
    </lineage>
</organism>
<dbReference type="Gene3D" id="2.40.128.140">
    <property type="entry name" value="Outer membrane protein"/>
    <property type="match status" value="1"/>
</dbReference>
<keyword evidence="2" id="KW-0540">Nuclease</keyword>
<keyword evidence="2" id="KW-0378">Hydrolase</keyword>
<dbReference type="AlphaFoldDB" id="A0AAV5NYQ6"/>
<keyword evidence="1" id="KW-0732">Signal</keyword>
<keyword evidence="3" id="KW-1185">Reference proteome</keyword>
<evidence type="ECO:0000313" key="3">
    <source>
        <dbReference type="Proteomes" id="UP001156690"/>
    </source>
</evidence>
<evidence type="ECO:0000256" key="1">
    <source>
        <dbReference type="SAM" id="SignalP"/>
    </source>
</evidence>
<dbReference type="GO" id="GO:0004527">
    <property type="term" value="F:exonuclease activity"/>
    <property type="evidence" value="ECO:0007669"/>
    <property type="project" value="UniProtKB-KW"/>
</dbReference>
<dbReference type="InterPro" id="IPR037107">
    <property type="entry name" value="Put_OMP_sf"/>
</dbReference>
<reference evidence="3" key="1">
    <citation type="journal article" date="2019" name="Int. J. Syst. Evol. Microbiol.">
        <title>The Global Catalogue of Microorganisms (GCM) 10K type strain sequencing project: providing services to taxonomists for standard genome sequencing and annotation.</title>
        <authorList>
            <consortium name="The Broad Institute Genomics Platform"/>
            <consortium name="The Broad Institute Genome Sequencing Center for Infectious Disease"/>
            <person name="Wu L."/>
            <person name="Ma J."/>
        </authorList>
    </citation>
    <scope>NUCLEOTIDE SEQUENCE [LARGE SCALE GENOMIC DNA]</scope>
    <source>
        <strain evidence="3">NBRC 15640</strain>
    </source>
</reference>
<dbReference type="RefSeq" id="WP_126607026.1">
    <property type="nucleotide sequence ID" value="NZ_AP025144.1"/>
</dbReference>
<name>A0AAV5NYQ6_9VIBR</name>
<comment type="caution">
    <text evidence="2">The sequence shown here is derived from an EMBL/GenBank/DDBJ whole genome shotgun (WGS) entry which is preliminary data.</text>
</comment>
<feature type="chain" id="PRO_5043349514" evidence="1">
    <location>
        <begin position="21"/>
        <end position="325"/>
    </location>
</feature>
<accession>A0AAV5NYQ6</accession>